<evidence type="ECO:0000256" key="3">
    <source>
        <dbReference type="ARBA" id="ARBA00022553"/>
    </source>
</evidence>
<evidence type="ECO:0000256" key="4">
    <source>
        <dbReference type="SAM" id="MobiDB-lite"/>
    </source>
</evidence>
<keyword evidence="3" id="KW-0597">Phosphoprotein</keyword>
<protein>
    <recommendedName>
        <fullName evidence="5">WW domain-containing protein</fullName>
    </recommendedName>
</protein>
<dbReference type="PANTHER" id="PTHR14791:SF29">
    <property type="entry name" value="PROTEIN KIBRA"/>
    <property type="match status" value="1"/>
</dbReference>
<dbReference type="PROSITE" id="PS01159">
    <property type="entry name" value="WW_DOMAIN_1"/>
    <property type="match status" value="1"/>
</dbReference>
<accession>A0ABD3MZP6</accession>
<feature type="domain" description="WW" evidence="5">
    <location>
        <begin position="304"/>
        <end position="338"/>
    </location>
</feature>
<dbReference type="InterPro" id="IPR051105">
    <property type="entry name" value="WWC/KIBRA_Hippo_Reg"/>
</dbReference>
<evidence type="ECO:0000256" key="1">
    <source>
        <dbReference type="ARBA" id="ARBA00004496"/>
    </source>
</evidence>
<keyword evidence="2" id="KW-0963">Cytoplasm</keyword>
<dbReference type="Pfam" id="PF00397">
    <property type="entry name" value="WW"/>
    <property type="match status" value="3"/>
</dbReference>
<organism evidence="6 7">
    <name type="scientific">Cyclotella atomus</name>
    <dbReference type="NCBI Taxonomy" id="382360"/>
    <lineage>
        <taxon>Eukaryota</taxon>
        <taxon>Sar</taxon>
        <taxon>Stramenopiles</taxon>
        <taxon>Ochrophyta</taxon>
        <taxon>Bacillariophyta</taxon>
        <taxon>Coscinodiscophyceae</taxon>
        <taxon>Thalassiosirophycidae</taxon>
        <taxon>Stephanodiscales</taxon>
        <taxon>Stephanodiscaceae</taxon>
        <taxon>Cyclotella</taxon>
    </lineage>
</organism>
<evidence type="ECO:0000259" key="5">
    <source>
        <dbReference type="PROSITE" id="PS50020"/>
    </source>
</evidence>
<proteinExistence type="predicted"/>
<evidence type="ECO:0000313" key="6">
    <source>
        <dbReference type="EMBL" id="KAL3769368.1"/>
    </source>
</evidence>
<sequence length="450" mass="49507">MSKTQHNSYGGLSPRPDSFRDHIPLLIISVIRSTPPPPTTYTMSKSSYTAYNAVDDSVAKPVLGSDGAARWQDFRKNNKAVDPNSSVAPLMPLKKLDRALGTQSLKDERAIEAKIRSEAGDRALGEGYTEFKRKTDHEEHAARKRRKMILDRVRPDDAIYFIEAETFEGSKFDYVFTTRDHGTGYYWDGMDSLKKELGQTTDEGNTNNDITNSDTAAAHSNADQKSETKKKKKKAKHISMAPESDPFNPMEQVAAALARRNQALQAPPTFENDHSMRASDAAALGANTLAFSVASTAGDTLEPSLVATGWESAKDPSTCKVYYFNRKTNERSWSKPITNNTNTSAFTTASDAAILGACVPAQQSAANKGDVLDSELVALGWQSTTDPSSGKTYYFNRNTNETKWTKPTVSIQTSDDDLPEGWKSAKDATTGKVYYYDNAGNTSWTRPEKA</sequence>
<comment type="subcellular location">
    <subcellularLocation>
        <location evidence="1">Cytoplasm</location>
    </subcellularLocation>
</comment>
<evidence type="ECO:0000313" key="7">
    <source>
        <dbReference type="Proteomes" id="UP001530400"/>
    </source>
</evidence>
<dbReference type="InterPro" id="IPR001202">
    <property type="entry name" value="WW_dom"/>
</dbReference>
<dbReference type="GO" id="GO:0005737">
    <property type="term" value="C:cytoplasm"/>
    <property type="evidence" value="ECO:0007669"/>
    <property type="project" value="UniProtKB-SubCell"/>
</dbReference>
<feature type="compositionally biased region" description="Basic residues" evidence="4">
    <location>
        <begin position="228"/>
        <end position="237"/>
    </location>
</feature>
<reference evidence="6 7" key="1">
    <citation type="submission" date="2024-10" db="EMBL/GenBank/DDBJ databases">
        <title>Updated reference genomes for cyclostephanoid diatoms.</title>
        <authorList>
            <person name="Roberts W.R."/>
            <person name="Alverson A.J."/>
        </authorList>
    </citation>
    <scope>NUCLEOTIDE SEQUENCE [LARGE SCALE GENOMIC DNA]</scope>
    <source>
        <strain evidence="6 7">AJA010-31</strain>
    </source>
</reference>
<dbReference type="SUPFAM" id="SSF51045">
    <property type="entry name" value="WW domain"/>
    <property type="match status" value="3"/>
</dbReference>
<keyword evidence="7" id="KW-1185">Reference proteome</keyword>
<dbReference type="CDD" id="cd00201">
    <property type="entry name" value="WW"/>
    <property type="match status" value="3"/>
</dbReference>
<feature type="compositionally biased region" description="Polar residues" evidence="4">
    <location>
        <begin position="198"/>
        <end position="215"/>
    </location>
</feature>
<name>A0ABD3MZP6_9STRA</name>
<evidence type="ECO:0000256" key="2">
    <source>
        <dbReference type="ARBA" id="ARBA00022490"/>
    </source>
</evidence>
<dbReference type="InterPro" id="IPR036020">
    <property type="entry name" value="WW_dom_sf"/>
</dbReference>
<feature type="domain" description="WW" evidence="5">
    <location>
        <begin position="416"/>
        <end position="449"/>
    </location>
</feature>
<dbReference type="PANTHER" id="PTHR14791">
    <property type="entry name" value="BOMB/KIRA PROTEINS"/>
    <property type="match status" value="1"/>
</dbReference>
<feature type="domain" description="WW" evidence="5">
    <location>
        <begin position="375"/>
        <end position="409"/>
    </location>
</feature>
<dbReference type="PROSITE" id="PS50020">
    <property type="entry name" value="WW_DOMAIN_2"/>
    <property type="match status" value="3"/>
</dbReference>
<feature type="region of interest" description="Disordered" evidence="4">
    <location>
        <begin position="197"/>
        <end position="247"/>
    </location>
</feature>
<dbReference type="AlphaFoldDB" id="A0ABD3MZP6"/>
<dbReference type="SMART" id="SM00456">
    <property type="entry name" value="WW"/>
    <property type="match status" value="3"/>
</dbReference>
<dbReference type="EMBL" id="JALLPJ020001332">
    <property type="protein sequence ID" value="KAL3769368.1"/>
    <property type="molecule type" value="Genomic_DNA"/>
</dbReference>
<comment type="caution">
    <text evidence="6">The sequence shown here is derived from an EMBL/GenBank/DDBJ whole genome shotgun (WGS) entry which is preliminary data.</text>
</comment>
<gene>
    <name evidence="6" type="ORF">ACHAWO_001565</name>
</gene>
<dbReference type="Proteomes" id="UP001530400">
    <property type="component" value="Unassembled WGS sequence"/>
</dbReference>
<dbReference type="Gene3D" id="2.20.70.10">
    <property type="match status" value="3"/>
</dbReference>